<dbReference type="RefSeq" id="WP_163481287.1">
    <property type="nucleotide sequence ID" value="NZ_JAAGWF010000009.1"/>
</dbReference>
<protein>
    <submittedName>
        <fullName evidence="2">Uncharacterized protein</fullName>
    </submittedName>
</protein>
<name>A0A7K3VZ94_9ACTN</name>
<keyword evidence="1" id="KW-1133">Transmembrane helix</keyword>
<feature type="transmembrane region" description="Helical" evidence="1">
    <location>
        <begin position="244"/>
        <end position="266"/>
    </location>
</feature>
<feature type="transmembrane region" description="Helical" evidence="1">
    <location>
        <begin position="392"/>
        <end position="412"/>
    </location>
</feature>
<dbReference type="AlphaFoldDB" id="A0A7K3VZ94"/>
<comment type="caution">
    <text evidence="2">The sequence shown here is derived from an EMBL/GenBank/DDBJ whole genome shotgun (WGS) entry which is preliminary data.</text>
</comment>
<feature type="transmembrane region" description="Helical" evidence="1">
    <location>
        <begin position="218"/>
        <end position="238"/>
    </location>
</feature>
<feature type="transmembrane region" description="Helical" evidence="1">
    <location>
        <begin position="34"/>
        <end position="56"/>
    </location>
</feature>
<evidence type="ECO:0000313" key="2">
    <source>
        <dbReference type="EMBL" id="NEK57975.1"/>
    </source>
</evidence>
<feature type="transmembrane region" description="Helical" evidence="1">
    <location>
        <begin position="192"/>
        <end position="211"/>
    </location>
</feature>
<evidence type="ECO:0000313" key="3">
    <source>
        <dbReference type="Proteomes" id="UP000470246"/>
    </source>
</evidence>
<keyword evidence="1" id="KW-0812">Transmembrane</keyword>
<proteinExistence type="predicted"/>
<feature type="transmembrane region" description="Helical" evidence="1">
    <location>
        <begin position="472"/>
        <end position="495"/>
    </location>
</feature>
<dbReference type="InterPro" id="IPR046671">
    <property type="entry name" value="DUF6541"/>
</dbReference>
<reference evidence="2 3" key="1">
    <citation type="submission" date="2020-02" db="EMBL/GenBank/DDBJ databases">
        <title>Geodermatophilus sabuli CPCC 205279 I12A-02694.</title>
        <authorList>
            <person name="Jiang Z."/>
        </authorList>
    </citation>
    <scope>NUCLEOTIDE SEQUENCE [LARGE SCALE GENOMIC DNA]</scope>
    <source>
        <strain evidence="2 3">I12A-02694</strain>
    </source>
</reference>
<accession>A0A7K3VZ94</accession>
<feature type="transmembrane region" description="Helical" evidence="1">
    <location>
        <begin position="432"/>
        <end position="451"/>
    </location>
</feature>
<keyword evidence="3" id="KW-1185">Reference proteome</keyword>
<feature type="transmembrane region" description="Helical" evidence="1">
    <location>
        <begin position="62"/>
        <end position="81"/>
    </location>
</feature>
<gene>
    <name evidence="2" type="ORF">GCU56_08830</name>
</gene>
<sequence length="654" mass="68934">MPLDSIIVPVTTLVVLLAPGGLVAVAAGLRARHALATAPVLTYGLAAVAATVAEVVDVPWGGWFLAAEAVVVAGVLWGARARAGGRPLLPLPRFARPGRDDVVVAVGVLLGGLVSLAAMLRGFGSLDRPNQTWDYTYHANITRFIADSGDVAASALRVVNNWDSESFFYPNAHAAIGAVVRDLTGADVFSVLNSQILLLGGVAGLGLAVLLRDLGAPLAVTASTPVLLAGFASFPYDLVWRGPLLPYATGLAVTPAFLLLVRLLVVDRRPPHVVLAVLGGAALFGLQPSTALSAAGLALLMVAQRCWSRRRVDGREAGLLALAAVLTAVVSAPAVVGALRANAGTDVDWAADMTLAEAVDALVVLDASASGPQPWLALCVAAGLLTIRSARYLWWLVAGSAVALLLFVLTAASDAEFVESLTGPWWNDRWRFVALAVLGLAPLAAHGLWRLSLGLVALARRVSGERARRLRLPGRAVVFGGVLAVLLLLTNGLYWTDNHSRIARAYQHDRYLDDAEMTAMAWLSDRIPPGETVMNDSADGSAYLLAVGGVRPVFGHLVSSFGVLGPTQTLLRERFRCLDSDVAVREAIDRLDIGYVFLGSGFINSRSERVTGLRRLNGSPSLHAVYERDGVQVYEVALRPLAERPLPGCAQPAG</sequence>
<evidence type="ECO:0000256" key="1">
    <source>
        <dbReference type="SAM" id="Phobius"/>
    </source>
</evidence>
<feature type="transmembrane region" description="Helical" evidence="1">
    <location>
        <begin position="273"/>
        <end position="299"/>
    </location>
</feature>
<dbReference type="EMBL" id="JAAGWF010000009">
    <property type="protein sequence ID" value="NEK57975.1"/>
    <property type="molecule type" value="Genomic_DNA"/>
</dbReference>
<feature type="transmembrane region" description="Helical" evidence="1">
    <location>
        <begin position="6"/>
        <end position="27"/>
    </location>
</feature>
<feature type="transmembrane region" description="Helical" evidence="1">
    <location>
        <begin position="102"/>
        <end position="123"/>
    </location>
</feature>
<dbReference type="Proteomes" id="UP000470246">
    <property type="component" value="Unassembled WGS sequence"/>
</dbReference>
<dbReference type="Pfam" id="PF20176">
    <property type="entry name" value="DUF6541"/>
    <property type="match status" value="1"/>
</dbReference>
<organism evidence="2 3">
    <name type="scientific">Geodermatophilus sabuli</name>
    <dbReference type="NCBI Taxonomy" id="1564158"/>
    <lineage>
        <taxon>Bacteria</taxon>
        <taxon>Bacillati</taxon>
        <taxon>Actinomycetota</taxon>
        <taxon>Actinomycetes</taxon>
        <taxon>Geodermatophilales</taxon>
        <taxon>Geodermatophilaceae</taxon>
        <taxon>Geodermatophilus</taxon>
    </lineage>
</organism>
<keyword evidence="1" id="KW-0472">Membrane</keyword>
<feature type="transmembrane region" description="Helical" evidence="1">
    <location>
        <begin position="319"/>
        <end position="339"/>
    </location>
</feature>